<protein>
    <submittedName>
        <fullName evidence="1">Uncharacterized protein</fullName>
    </submittedName>
</protein>
<dbReference type="RefSeq" id="WP_012895110.1">
    <property type="nucleotide sequence ID" value="NC_013595.1"/>
</dbReference>
<dbReference type="KEGG" id="sro:Sros_8747"/>
<dbReference type="STRING" id="479432.Sros_8747"/>
<keyword evidence="2" id="KW-1185">Reference proteome</keyword>
<dbReference type="HOGENOM" id="CLU_2588319_0_0_11"/>
<dbReference type="eggNOG" id="ENOG50325KT">
    <property type="taxonomic scope" value="Bacteria"/>
</dbReference>
<dbReference type="AlphaFoldDB" id="D2B5S9"/>
<reference evidence="1 2" key="1">
    <citation type="journal article" date="2010" name="Stand. Genomic Sci.">
        <title>Complete genome sequence of Streptosporangium roseum type strain (NI 9100).</title>
        <authorList>
            <person name="Nolan M."/>
            <person name="Sikorski J."/>
            <person name="Jando M."/>
            <person name="Lucas S."/>
            <person name="Lapidus A."/>
            <person name="Glavina Del Rio T."/>
            <person name="Chen F."/>
            <person name="Tice H."/>
            <person name="Pitluck S."/>
            <person name="Cheng J.F."/>
            <person name="Chertkov O."/>
            <person name="Sims D."/>
            <person name="Meincke L."/>
            <person name="Brettin T."/>
            <person name="Han C."/>
            <person name="Detter J.C."/>
            <person name="Bruce D."/>
            <person name="Goodwin L."/>
            <person name="Land M."/>
            <person name="Hauser L."/>
            <person name="Chang Y.J."/>
            <person name="Jeffries C.D."/>
            <person name="Ivanova N."/>
            <person name="Mavromatis K."/>
            <person name="Mikhailova N."/>
            <person name="Chen A."/>
            <person name="Palaniappan K."/>
            <person name="Chain P."/>
            <person name="Rohde M."/>
            <person name="Goker M."/>
            <person name="Bristow J."/>
            <person name="Eisen J.A."/>
            <person name="Markowitz V."/>
            <person name="Hugenholtz P."/>
            <person name="Kyrpides N.C."/>
            <person name="Klenk H.P."/>
        </authorList>
    </citation>
    <scope>NUCLEOTIDE SEQUENCE [LARGE SCALE GENOMIC DNA]</scope>
    <source>
        <strain evidence="2">ATCC 12428 / DSM 43021 / JCM 3005 / NI 9100</strain>
    </source>
</reference>
<sequence length="80" mass="8563">MPAVPEAIAAHAGVLRSDARVLAECAERLREIGVRLDGEGATPEWLRETVNAHIAACTVASADLAEAAARLRAYADRIRR</sequence>
<dbReference type="EMBL" id="CP001814">
    <property type="protein sequence ID" value="ACZ91383.1"/>
    <property type="molecule type" value="Genomic_DNA"/>
</dbReference>
<proteinExistence type="predicted"/>
<evidence type="ECO:0000313" key="2">
    <source>
        <dbReference type="Proteomes" id="UP000002029"/>
    </source>
</evidence>
<gene>
    <name evidence="1" type="ordered locus">Sros_8747</name>
</gene>
<accession>D2B5S9</accession>
<dbReference type="OrthoDB" id="9969069at2"/>
<evidence type="ECO:0000313" key="1">
    <source>
        <dbReference type="EMBL" id="ACZ91383.1"/>
    </source>
</evidence>
<name>D2B5S9_STRRD</name>
<organism evidence="1 2">
    <name type="scientific">Streptosporangium roseum (strain ATCC 12428 / DSM 43021 / JCM 3005 / KCTC 9067 / NCIMB 10171 / NRRL 2505 / NI 9100)</name>
    <dbReference type="NCBI Taxonomy" id="479432"/>
    <lineage>
        <taxon>Bacteria</taxon>
        <taxon>Bacillati</taxon>
        <taxon>Actinomycetota</taxon>
        <taxon>Actinomycetes</taxon>
        <taxon>Streptosporangiales</taxon>
        <taxon>Streptosporangiaceae</taxon>
        <taxon>Streptosporangium</taxon>
    </lineage>
</organism>
<dbReference type="Proteomes" id="UP000002029">
    <property type="component" value="Chromosome"/>
</dbReference>